<protein>
    <submittedName>
        <fullName evidence="1">Uncharacterized protein</fullName>
    </submittedName>
</protein>
<organism evidence="1 2">
    <name type="scientific">Aureimonas pseudogalii</name>
    <dbReference type="NCBI Taxonomy" id="1744844"/>
    <lineage>
        <taxon>Bacteria</taxon>
        <taxon>Pseudomonadati</taxon>
        <taxon>Pseudomonadota</taxon>
        <taxon>Alphaproteobacteria</taxon>
        <taxon>Hyphomicrobiales</taxon>
        <taxon>Aurantimonadaceae</taxon>
        <taxon>Aureimonas</taxon>
    </lineage>
</organism>
<name>A0A7W6EDI3_9HYPH</name>
<sequence length="90" mass="10086">MTRHPDPELATLIAEAIDAGLLSYGTREHEVACLVATKGQNRLSRSERETFETKVLPILAKPLSAQILVRSLTRRSNRLPPRIPDQRRSA</sequence>
<keyword evidence="2" id="KW-1185">Reference proteome</keyword>
<dbReference type="Proteomes" id="UP000542776">
    <property type="component" value="Unassembled WGS sequence"/>
</dbReference>
<proteinExistence type="predicted"/>
<comment type="caution">
    <text evidence="1">The sequence shown here is derived from an EMBL/GenBank/DDBJ whole genome shotgun (WGS) entry which is preliminary data.</text>
</comment>
<accession>A0A7W6EDI3</accession>
<reference evidence="1 2" key="1">
    <citation type="submission" date="2020-08" db="EMBL/GenBank/DDBJ databases">
        <title>Genomic Encyclopedia of Type Strains, Phase IV (KMG-IV): sequencing the most valuable type-strain genomes for metagenomic binning, comparative biology and taxonomic classification.</title>
        <authorList>
            <person name="Goeker M."/>
        </authorList>
    </citation>
    <scope>NUCLEOTIDE SEQUENCE [LARGE SCALE GENOMIC DNA]</scope>
    <source>
        <strain evidence="1 2">DSM 102238</strain>
    </source>
</reference>
<evidence type="ECO:0000313" key="1">
    <source>
        <dbReference type="EMBL" id="MBB3996208.1"/>
    </source>
</evidence>
<dbReference type="RefSeq" id="WP_183196651.1">
    <property type="nucleotide sequence ID" value="NZ_JACIEK010000001.1"/>
</dbReference>
<evidence type="ECO:0000313" key="2">
    <source>
        <dbReference type="Proteomes" id="UP000542776"/>
    </source>
</evidence>
<dbReference type="AlphaFoldDB" id="A0A7W6EDI3"/>
<dbReference type="EMBL" id="JACIEK010000001">
    <property type="protein sequence ID" value="MBB3996208.1"/>
    <property type="molecule type" value="Genomic_DNA"/>
</dbReference>
<gene>
    <name evidence="1" type="ORF">GGR04_000029</name>
</gene>